<dbReference type="PANTHER" id="PTHR34219">
    <property type="entry name" value="IRON-REGULATED INNER MEMBRANE PROTEIN-RELATED"/>
    <property type="match status" value="1"/>
</dbReference>
<evidence type="ECO:0000256" key="1">
    <source>
        <dbReference type="SAM" id="Phobius"/>
    </source>
</evidence>
<accession>A0A6I4TVG0</accession>
<dbReference type="OrthoDB" id="6307929at2"/>
<keyword evidence="1" id="KW-0472">Membrane</keyword>
<dbReference type="Proteomes" id="UP000469430">
    <property type="component" value="Unassembled WGS sequence"/>
</dbReference>
<dbReference type="RefSeq" id="WP_161390373.1">
    <property type="nucleotide sequence ID" value="NZ_JBHSCP010000001.1"/>
</dbReference>
<feature type="transmembrane region" description="Helical" evidence="1">
    <location>
        <begin position="155"/>
        <end position="177"/>
    </location>
</feature>
<reference evidence="2 3" key="1">
    <citation type="submission" date="2019-12" db="EMBL/GenBank/DDBJ databases">
        <title>Genomic-based taxomic classification of the family Erythrobacteraceae.</title>
        <authorList>
            <person name="Xu L."/>
        </authorList>
    </citation>
    <scope>NUCLEOTIDE SEQUENCE [LARGE SCALE GENOMIC DNA]</scope>
    <source>
        <strain evidence="2 3">S36</strain>
    </source>
</reference>
<feature type="transmembrane region" description="Helical" evidence="1">
    <location>
        <begin position="205"/>
        <end position="238"/>
    </location>
</feature>
<organism evidence="2 3">
    <name type="scientific">Croceibacterium xixiisoli</name>
    <dbReference type="NCBI Taxonomy" id="1476466"/>
    <lineage>
        <taxon>Bacteria</taxon>
        <taxon>Pseudomonadati</taxon>
        <taxon>Pseudomonadota</taxon>
        <taxon>Alphaproteobacteria</taxon>
        <taxon>Sphingomonadales</taxon>
        <taxon>Erythrobacteraceae</taxon>
        <taxon>Croceibacterium</taxon>
    </lineage>
</organism>
<feature type="transmembrane region" description="Helical" evidence="1">
    <location>
        <begin position="423"/>
        <end position="442"/>
    </location>
</feature>
<proteinExistence type="predicted"/>
<evidence type="ECO:0000313" key="2">
    <source>
        <dbReference type="EMBL" id="MXO98767.1"/>
    </source>
</evidence>
<comment type="caution">
    <text evidence="2">The sequence shown here is derived from an EMBL/GenBank/DDBJ whole genome shotgun (WGS) entry which is preliminary data.</text>
</comment>
<feature type="transmembrane region" description="Helical" evidence="1">
    <location>
        <begin position="398"/>
        <end position="417"/>
    </location>
</feature>
<sequence>MASTTPKPVKKPARKPLLSRVPADFVRAVLKGHSALGLAFAAAIYLVCLTGTVAVFAQEFERWEHPAAPQQATPSPNAVQQALASAIARNGAPAEHGYIQMPTPALPFLSAHVEGEDGYRGWIANAQGNLVESGQSPWTLFITRLHINLHLPQTWGVFLVGLTGVALLSSLISGILAHPRIFRDAFHLRIGGSRRLQEADLHNRLGVWALPFHVLVSLSGALLGLTTLIVGVLGMALFQGDVGKVYELFLPAEPIDDPRPAPTIDLVPMFAQLQTIAPDGRITLVQLEHPGEMGGAALFQVEQDNGRLGNTDSFAFRRDGTLYYDARSADNNLGEAILASLGKLHFGWFGGGIIKIAYALLGLGLTYLASSGVTIWLARRRDKRNAAPGWEKLWAGTVWGQPAALAAAALAGVVGGAETPVSVLIGLWGAITVVSLCSAALPASAAQIGRGFQWLSAVLLIATALFHAFALPGSDPIAWIVDLSLFAIGVTIGWWAYSRKPAPANQAVP</sequence>
<feature type="transmembrane region" description="Helical" evidence="1">
    <location>
        <begin position="454"/>
        <end position="471"/>
    </location>
</feature>
<name>A0A6I4TVG0_9SPHN</name>
<gene>
    <name evidence="2" type="ORF">GRI97_07190</name>
</gene>
<dbReference type="Pfam" id="PF03929">
    <property type="entry name" value="PepSY_TM"/>
    <property type="match status" value="1"/>
</dbReference>
<dbReference type="InterPro" id="IPR005625">
    <property type="entry name" value="PepSY-ass_TM"/>
</dbReference>
<dbReference type="PANTHER" id="PTHR34219:SF4">
    <property type="entry name" value="PEPSY DOMAIN-CONTAINING PROTEIN"/>
    <property type="match status" value="1"/>
</dbReference>
<dbReference type="AlphaFoldDB" id="A0A6I4TVG0"/>
<protein>
    <submittedName>
        <fullName evidence="2">PepSY domain-containing protein</fullName>
    </submittedName>
</protein>
<dbReference type="EMBL" id="WTYJ01000001">
    <property type="protein sequence ID" value="MXO98767.1"/>
    <property type="molecule type" value="Genomic_DNA"/>
</dbReference>
<keyword evidence="3" id="KW-1185">Reference proteome</keyword>
<keyword evidence="1" id="KW-1133">Transmembrane helix</keyword>
<keyword evidence="1" id="KW-0812">Transmembrane</keyword>
<feature type="transmembrane region" description="Helical" evidence="1">
    <location>
        <begin position="356"/>
        <end position="378"/>
    </location>
</feature>
<evidence type="ECO:0000313" key="3">
    <source>
        <dbReference type="Proteomes" id="UP000469430"/>
    </source>
</evidence>
<feature type="transmembrane region" description="Helical" evidence="1">
    <location>
        <begin position="477"/>
        <end position="497"/>
    </location>
</feature>
<feature type="transmembrane region" description="Helical" evidence="1">
    <location>
        <begin position="35"/>
        <end position="57"/>
    </location>
</feature>